<dbReference type="Pfam" id="PF00485">
    <property type="entry name" value="PRK"/>
    <property type="match status" value="1"/>
</dbReference>
<evidence type="ECO:0000256" key="3">
    <source>
        <dbReference type="ARBA" id="ARBA00022741"/>
    </source>
</evidence>
<evidence type="ECO:0000313" key="9">
    <source>
        <dbReference type="Proteomes" id="UP000234335"/>
    </source>
</evidence>
<evidence type="ECO:0000313" key="7">
    <source>
        <dbReference type="EMBL" id="PKZ15134.1"/>
    </source>
</evidence>
<dbReference type="InterPro" id="IPR000764">
    <property type="entry name" value="Uridine_kinase-like"/>
</dbReference>
<dbReference type="PRINTS" id="PR00988">
    <property type="entry name" value="URIDINKINASE"/>
</dbReference>
<dbReference type="GO" id="GO:0044211">
    <property type="term" value="P:CTP salvage"/>
    <property type="evidence" value="ECO:0007669"/>
    <property type="project" value="UniProtKB-UniPathway"/>
</dbReference>
<comment type="pathway">
    <text evidence="1 5">Pyrimidine metabolism; UMP biosynthesis via salvage pathway; UMP from uridine: step 1/1.</text>
</comment>
<gene>
    <name evidence="8" type="primary">udk</name>
    <name evidence="7" type="ORF">CYJ34_08620</name>
    <name evidence="8" type="ORF">NCTC9810_00348</name>
</gene>
<organism evidence="7 9">
    <name type="scientific">Anaerococcus octavius</name>
    <dbReference type="NCBI Taxonomy" id="54007"/>
    <lineage>
        <taxon>Bacteria</taxon>
        <taxon>Bacillati</taxon>
        <taxon>Bacillota</taxon>
        <taxon>Tissierellia</taxon>
        <taxon>Tissierellales</taxon>
        <taxon>Peptoniphilaceae</taxon>
        <taxon>Anaerococcus</taxon>
    </lineage>
</organism>
<dbReference type="EMBL" id="UFTA01000002">
    <property type="protein sequence ID" value="SUU92029.1"/>
    <property type="molecule type" value="Genomic_DNA"/>
</dbReference>
<evidence type="ECO:0000256" key="1">
    <source>
        <dbReference type="ARBA" id="ARBA00004690"/>
    </source>
</evidence>
<evidence type="ECO:0000313" key="10">
    <source>
        <dbReference type="Proteomes" id="UP000255124"/>
    </source>
</evidence>
<protein>
    <recommendedName>
        <fullName evidence="5">Uridine kinase</fullName>
        <ecNumber evidence="5">2.7.1.48</ecNumber>
    </recommendedName>
</protein>
<dbReference type="OrthoDB" id="9777642at2"/>
<dbReference type="EC" id="2.7.1.48" evidence="5"/>
<comment type="similarity">
    <text evidence="5">Belongs to the uridine kinase family.</text>
</comment>
<dbReference type="NCBIfam" id="NF004018">
    <property type="entry name" value="PRK05480.1"/>
    <property type="match status" value="1"/>
</dbReference>
<dbReference type="AlphaFoldDB" id="A0A2I1M4W2"/>
<comment type="subcellular location">
    <subcellularLocation>
        <location evidence="5">Cytoplasm</location>
    </subcellularLocation>
</comment>
<dbReference type="InterPro" id="IPR027417">
    <property type="entry name" value="P-loop_NTPase"/>
</dbReference>
<dbReference type="InterPro" id="IPR006083">
    <property type="entry name" value="PRK/URK"/>
</dbReference>
<accession>A0A2I1M4W2</accession>
<sequence>MSDVKIIAIAGGSASGKSSIVNYIDDYFKEDLIVIGHDNYYKAHDDISFDQRAKLNYDYPGAFDNDLFFEDLKKLQAGISIQMPTYDYTIHTRSDKTIKINPTKIILIEGILVLGDKKIRDITDTKVFIDADSDVRLQRRILRDTKERGRSLDSVLEQFIKQVKPMHEKYVEPTKKYADIIIPRGAKNTKGIEILVRHITHMIEDK</sequence>
<evidence type="ECO:0000313" key="8">
    <source>
        <dbReference type="EMBL" id="SUU92029.1"/>
    </source>
</evidence>
<feature type="domain" description="Phosphoribulokinase/uridine kinase" evidence="6">
    <location>
        <begin position="6"/>
        <end position="188"/>
    </location>
</feature>
<dbReference type="UniPathway" id="UPA00579">
    <property type="reaction ID" value="UER00640"/>
</dbReference>
<dbReference type="Gene3D" id="3.40.50.300">
    <property type="entry name" value="P-loop containing nucleotide triphosphate hydrolases"/>
    <property type="match status" value="1"/>
</dbReference>
<name>A0A2I1M4W2_9FIRM</name>
<dbReference type="EMBL" id="PKGS01000009">
    <property type="protein sequence ID" value="PKZ15134.1"/>
    <property type="molecule type" value="Genomic_DNA"/>
</dbReference>
<reference evidence="7 9" key="1">
    <citation type="submission" date="2017-12" db="EMBL/GenBank/DDBJ databases">
        <title>Phylogenetic diversity of female urinary microbiome.</title>
        <authorList>
            <person name="Thomas-White K."/>
            <person name="Wolfe A.J."/>
        </authorList>
    </citation>
    <scope>NUCLEOTIDE SEQUENCE [LARGE SCALE GENOMIC DNA]</scope>
    <source>
        <strain evidence="7 9">UMB0119</strain>
    </source>
</reference>
<evidence type="ECO:0000259" key="6">
    <source>
        <dbReference type="Pfam" id="PF00485"/>
    </source>
</evidence>
<dbReference type="Proteomes" id="UP000234335">
    <property type="component" value="Unassembled WGS sequence"/>
</dbReference>
<keyword evidence="5" id="KW-0963">Cytoplasm</keyword>
<keyword evidence="4 5" id="KW-0418">Kinase</keyword>
<dbReference type="Proteomes" id="UP000255124">
    <property type="component" value="Unassembled WGS sequence"/>
</dbReference>
<keyword evidence="3 5" id="KW-0547">Nucleotide-binding</keyword>
<reference evidence="8 10" key="2">
    <citation type="submission" date="2018-06" db="EMBL/GenBank/DDBJ databases">
        <authorList>
            <consortium name="Pathogen Informatics"/>
            <person name="Doyle S."/>
        </authorList>
    </citation>
    <scope>NUCLEOTIDE SEQUENCE [LARGE SCALE GENOMIC DNA]</scope>
    <source>
        <strain evidence="8 10">NCTC9810</strain>
    </source>
</reference>
<dbReference type="GO" id="GO:0005737">
    <property type="term" value="C:cytoplasm"/>
    <property type="evidence" value="ECO:0007669"/>
    <property type="project" value="UniProtKB-SubCell"/>
</dbReference>
<keyword evidence="9" id="KW-1185">Reference proteome</keyword>
<dbReference type="GO" id="GO:0005524">
    <property type="term" value="F:ATP binding"/>
    <property type="evidence" value="ECO:0007669"/>
    <property type="project" value="UniProtKB-KW"/>
</dbReference>
<comment type="catalytic activity">
    <reaction evidence="5">
        <text>cytidine + ATP = CMP + ADP + H(+)</text>
        <dbReference type="Rhea" id="RHEA:24674"/>
        <dbReference type="ChEBI" id="CHEBI:15378"/>
        <dbReference type="ChEBI" id="CHEBI:17562"/>
        <dbReference type="ChEBI" id="CHEBI:30616"/>
        <dbReference type="ChEBI" id="CHEBI:60377"/>
        <dbReference type="ChEBI" id="CHEBI:456216"/>
        <dbReference type="EC" id="2.7.1.48"/>
    </reaction>
</comment>
<evidence type="ECO:0000256" key="4">
    <source>
        <dbReference type="ARBA" id="ARBA00022777"/>
    </source>
</evidence>
<dbReference type="SUPFAM" id="SSF52540">
    <property type="entry name" value="P-loop containing nucleoside triphosphate hydrolases"/>
    <property type="match status" value="1"/>
</dbReference>
<evidence type="ECO:0000256" key="5">
    <source>
        <dbReference type="RuleBase" id="RU003825"/>
    </source>
</evidence>
<dbReference type="NCBIfam" id="TIGR00235">
    <property type="entry name" value="udk"/>
    <property type="match status" value="1"/>
</dbReference>
<dbReference type="GO" id="GO:0044206">
    <property type="term" value="P:UMP salvage"/>
    <property type="evidence" value="ECO:0007669"/>
    <property type="project" value="UniProtKB-UniPathway"/>
</dbReference>
<dbReference type="UniPathway" id="UPA00574">
    <property type="reaction ID" value="UER00637"/>
</dbReference>
<dbReference type="RefSeq" id="WP_101540878.1">
    <property type="nucleotide sequence ID" value="NZ_JAPJPW010000027.1"/>
</dbReference>
<dbReference type="GO" id="GO:0004849">
    <property type="term" value="F:uridine kinase activity"/>
    <property type="evidence" value="ECO:0007669"/>
    <property type="project" value="UniProtKB-EC"/>
</dbReference>
<comment type="pathway">
    <text evidence="5">Pyrimidine metabolism; CTP biosynthesis via salvage pathway; CTP from cytidine: step 1/3.</text>
</comment>
<comment type="catalytic activity">
    <reaction evidence="5">
        <text>uridine + ATP = UMP + ADP + H(+)</text>
        <dbReference type="Rhea" id="RHEA:16825"/>
        <dbReference type="ChEBI" id="CHEBI:15378"/>
        <dbReference type="ChEBI" id="CHEBI:16704"/>
        <dbReference type="ChEBI" id="CHEBI:30616"/>
        <dbReference type="ChEBI" id="CHEBI:57865"/>
        <dbReference type="ChEBI" id="CHEBI:456216"/>
        <dbReference type="EC" id="2.7.1.48"/>
    </reaction>
</comment>
<keyword evidence="2 5" id="KW-0808">Transferase</keyword>
<dbReference type="PANTHER" id="PTHR10285">
    <property type="entry name" value="URIDINE KINASE"/>
    <property type="match status" value="1"/>
</dbReference>
<evidence type="ECO:0000256" key="2">
    <source>
        <dbReference type="ARBA" id="ARBA00022679"/>
    </source>
</evidence>
<dbReference type="CDD" id="cd02023">
    <property type="entry name" value="UMPK"/>
    <property type="match status" value="1"/>
</dbReference>
<keyword evidence="5" id="KW-0067">ATP-binding</keyword>
<proteinExistence type="inferred from homology"/>